<reference evidence="6 7" key="1">
    <citation type="journal article" date="2016" name="Nat. Commun.">
        <title>Thousands of microbial genomes shed light on interconnected biogeochemical processes in an aquifer system.</title>
        <authorList>
            <person name="Anantharaman K."/>
            <person name="Brown C.T."/>
            <person name="Hug L.A."/>
            <person name="Sharon I."/>
            <person name="Castelle C.J."/>
            <person name="Probst A.J."/>
            <person name="Thomas B.C."/>
            <person name="Singh A."/>
            <person name="Wilkins M.J."/>
            <person name="Karaoz U."/>
            <person name="Brodie E.L."/>
            <person name="Williams K.H."/>
            <person name="Hubbard S.S."/>
            <person name="Banfield J.F."/>
        </authorList>
    </citation>
    <scope>NUCLEOTIDE SEQUENCE [LARGE SCALE GENOMIC DNA]</scope>
</reference>
<dbReference type="PANTHER" id="PTHR11986:SF79">
    <property type="entry name" value="ACETYLORNITHINE AMINOTRANSFERASE, MITOCHONDRIAL"/>
    <property type="match status" value="1"/>
</dbReference>
<evidence type="ECO:0000256" key="2">
    <source>
        <dbReference type="ARBA" id="ARBA00022576"/>
    </source>
</evidence>
<dbReference type="PANTHER" id="PTHR11986">
    <property type="entry name" value="AMINOTRANSFERASE CLASS III"/>
    <property type="match status" value="1"/>
</dbReference>
<dbReference type="InterPro" id="IPR015421">
    <property type="entry name" value="PyrdxlP-dep_Trfase_major"/>
</dbReference>
<dbReference type="SUPFAM" id="SSF53383">
    <property type="entry name" value="PLP-dependent transferases"/>
    <property type="match status" value="1"/>
</dbReference>
<comment type="cofactor">
    <cofactor evidence="1">
        <name>pyridoxal 5'-phosphate</name>
        <dbReference type="ChEBI" id="CHEBI:597326"/>
    </cofactor>
</comment>
<evidence type="ECO:0000256" key="3">
    <source>
        <dbReference type="ARBA" id="ARBA00022679"/>
    </source>
</evidence>
<dbReference type="InterPro" id="IPR015422">
    <property type="entry name" value="PyrdxlP-dep_Trfase_small"/>
</dbReference>
<comment type="similarity">
    <text evidence="5">Belongs to the class-III pyridoxal-phosphate-dependent aminotransferase family.</text>
</comment>
<dbReference type="GO" id="GO:0008483">
    <property type="term" value="F:transaminase activity"/>
    <property type="evidence" value="ECO:0007669"/>
    <property type="project" value="UniProtKB-KW"/>
</dbReference>
<dbReference type="InterPro" id="IPR050103">
    <property type="entry name" value="Class-III_PLP-dep_AT"/>
</dbReference>
<keyword evidence="3" id="KW-0808">Transferase</keyword>
<comment type="caution">
    <text evidence="6">The sequence shown here is derived from an EMBL/GenBank/DDBJ whole genome shotgun (WGS) entry which is preliminary data.</text>
</comment>
<dbReference type="EMBL" id="MHRA01000017">
    <property type="protein sequence ID" value="OHA15571.1"/>
    <property type="molecule type" value="Genomic_DNA"/>
</dbReference>
<proteinExistence type="inferred from homology"/>
<name>A0A1G2LXP6_9BACT</name>
<evidence type="ECO:0000256" key="1">
    <source>
        <dbReference type="ARBA" id="ARBA00001933"/>
    </source>
</evidence>
<keyword evidence="4 5" id="KW-0663">Pyridoxal phosphate</keyword>
<dbReference type="Gene3D" id="3.90.1150.10">
    <property type="entry name" value="Aspartate Aminotransferase, domain 1"/>
    <property type="match status" value="1"/>
</dbReference>
<protein>
    <recommendedName>
        <fullName evidence="8">4-aminobutyrate aminotransferase</fullName>
    </recommendedName>
</protein>
<dbReference type="CDD" id="cd00610">
    <property type="entry name" value="OAT_like"/>
    <property type="match status" value="1"/>
</dbReference>
<sequence>MKMPEKITKKHYFLKEKELIGSSTVDFDGPVITGGEGVIGYDLDGKKFLDFTGQISLLNTGYGPEEVVSAICQQARGGAHSCISADFPYLKEIIVKNKKLEVSRLALAKKLIEITDKIMPFKKRVFFEVSGATAVNLAAKIAQINHLRNRGIKTEDFQRHFESDIFIPLQSDLFEFSFLAFRNAFHGRHGLAQLFTNSKTKQLWAASASCAVGRLPFPSPETNSDIFSRSIYKIRTACLIYELEKFAPVVAFVFEPVQGEGGINIPDGAFLKDLIHYLRSRDICIIADEVQTGLGRTGKMWACEYFGIEPDMLVTSKSLGAGLPIGAVIVNDKKFPDLEPGMHSGSHHATPLACAAAIANIDKIIRENLAEQSANHGIYLLTRLKAIKNNCSSMISDVRGLGLMIRIEFYSAERRDKVLKSCKENGLLLASAGAKAIRMTPPLIVTIPEIDKALKIFERSLKD</sequence>
<evidence type="ECO:0000256" key="5">
    <source>
        <dbReference type="RuleBase" id="RU003560"/>
    </source>
</evidence>
<dbReference type="PROSITE" id="PS00600">
    <property type="entry name" value="AA_TRANSFER_CLASS_3"/>
    <property type="match status" value="1"/>
</dbReference>
<dbReference type="InterPro" id="IPR049704">
    <property type="entry name" value="Aminotrans_3_PPA_site"/>
</dbReference>
<dbReference type="PIRSF" id="PIRSF000521">
    <property type="entry name" value="Transaminase_4ab_Lys_Orn"/>
    <property type="match status" value="1"/>
</dbReference>
<dbReference type="GO" id="GO:0030170">
    <property type="term" value="F:pyridoxal phosphate binding"/>
    <property type="evidence" value="ECO:0007669"/>
    <property type="project" value="InterPro"/>
</dbReference>
<dbReference type="InterPro" id="IPR015424">
    <property type="entry name" value="PyrdxlP-dep_Trfase"/>
</dbReference>
<accession>A0A1G2LXP6</accession>
<evidence type="ECO:0000256" key="4">
    <source>
        <dbReference type="ARBA" id="ARBA00022898"/>
    </source>
</evidence>
<evidence type="ECO:0008006" key="8">
    <source>
        <dbReference type="Google" id="ProtNLM"/>
    </source>
</evidence>
<dbReference type="Proteomes" id="UP000178116">
    <property type="component" value="Unassembled WGS sequence"/>
</dbReference>
<keyword evidence="2" id="KW-0032">Aminotransferase</keyword>
<evidence type="ECO:0000313" key="6">
    <source>
        <dbReference type="EMBL" id="OHA15571.1"/>
    </source>
</evidence>
<evidence type="ECO:0000313" key="7">
    <source>
        <dbReference type="Proteomes" id="UP000178116"/>
    </source>
</evidence>
<dbReference type="InterPro" id="IPR005814">
    <property type="entry name" value="Aminotrans_3"/>
</dbReference>
<dbReference type="AlphaFoldDB" id="A0A1G2LXP6"/>
<dbReference type="Gene3D" id="3.40.640.10">
    <property type="entry name" value="Type I PLP-dependent aspartate aminotransferase-like (Major domain)"/>
    <property type="match status" value="1"/>
</dbReference>
<gene>
    <name evidence="6" type="ORF">A3A10_00550</name>
</gene>
<organism evidence="6 7">
    <name type="scientific">Candidatus Tagabacteria bacterium RIFCSPLOWO2_01_FULL_42_9</name>
    <dbReference type="NCBI Taxonomy" id="1802296"/>
    <lineage>
        <taxon>Bacteria</taxon>
        <taxon>Candidatus Tagaibacteriota</taxon>
    </lineage>
</organism>
<dbReference type="Pfam" id="PF00202">
    <property type="entry name" value="Aminotran_3"/>
    <property type="match status" value="1"/>
</dbReference>
<dbReference type="GO" id="GO:0042802">
    <property type="term" value="F:identical protein binding"/>
    <property type="evidence" value="ECO:0007669"/>
    <property type="project" value="TreeGrafter"/>
</dbReference>